<proteinExistence type="predicted"/>
<dbReference type="Proteomes" id="UP000009071">
    <property type="component" value="Chromosome"/>
</dbReference>
<dbReference type="AlphaFoldDB" id="C4XM05"/>
<dbReference type="RefSeq" id="WP_015862275.1">
    <property type="nucleotide sequence ID" value="NC_012796.1"/>
</dbReference>
<dbReference type="SUPFAM" id="SSF160191">
    <property type="entry name" value="YcgL-like"/>
    <property type="match status" value="1"/>
</dbReference>
<protein>
    <recommendedName>
        <fullName evidence="1">YcgL domain-containing protein</fullName>
    </recommendedName>
</protein>
<reference evidence="2 3" key="1">
    <citation type="journal article" date="2009" name="Genome Res.">
        <title>Whole genome sequence of Desulfovibrio magneticus strain RS-1 revealed common gene clusters in magnetotactic bacteria.</title>
        <authorList>
            <person name="Nakazawa H."/>
            <person name="Arakaki A."/>
            <person name="Narita-Yamada S."/>
            <person name="Yashiro I."/>
            <person name="Jinno K."/>
            <person name="Aoki N."/>
            <person name="Tsuruyama A."/>
            <person name="Okamura Y."/>
            <person name="Tanikawa S."/>
            <person name="Fujita N."/>
            <person name="Takeyama H."/>
            <person name="Matsunaga T."/>
        </authorList>
    </citation>
    <scope>NUCLEOTIDE SEQUENCE [LARGE SCALE GENOMIC DNA]</scope>
    <source>
        <strain evidence="3">ATCC 700980 / DSM 13731 / RS-1</strain>
    </source>
</reference>
<dbReference type="Gene3D" id="3.10.510.20">
    <property type="entry name" value="YcgL domain"/>
    <property type="match status" value="1"/>
</dbReference>
<organism evidence="2 3">
    <name type="scientific">Solidesulfovibrio magneticus (strain ATCC 700980 / DSM 13731 / RS-1)</name>
    <name type="common">Desulfovibrio magneticus</name>
    <dbReference type="NCBI Taxonomy" id="573370"/>
    <lineage>
        <taxon>Bacteria</taxon>
        <taxon>Pseudomonadati</taxon>
        <taxon>Thermodesulfobacteriota</taxon>
        <taxon>Desulfovibrionia</taxon>
        <taxon>Desulfovibrionales</taxon>
        <taxon>Desulfovibrionaceae</taxon>
        <taxon>Solidesulfovibrio</taxon>
    </lineage>
</organism>
<dbReference type="InterPro" id="IPR038068">
    <property type="entry name" value="YcgL-like_sf"/>
</dbReference>
<evidence type="ECO:0000313" key="3">
    <source>
        <dbReference type="Proteomes" id="UP000009071"/>
    </source>
</evidence>
<dbReference type="InterPro" id="IPR027354">
    <property type="entry name" value="YcgL_dom"/>
</dbReference>
<keyword evidence="3" id="KW-1185">Reference proteome</keyword>
<feature type="domain" description="YcgL" evidence="1">
    <location>
        <begin position="1"/>
        <end position="75"/>
    </location>
</feature>
<dbReference type="KEGG" id="dma:DMR_36420"/>
<dbReference type="OrthoDB" id="5459191at2"/>
<dbReference type="Pfam" id="PF05166">
    <property type="entry name" value="YcgL"/>
    <property type="match status" value="1"/>
</dbReference>
<dbReference type="HOGENOM" id="CLU_2665149_0_0_7"/>
<evidence type="ECO:0000313" key="2">
    <source>
        <dbReference type="EMBL" id="BAH77133.1"/>
    </source>
</evidence>
<name>C4XM05_SOLM1</name>
<dbReference type="PROSITE" id="PS51648">
    <property type="entry name" value="YCGL"/>
    <property type="match status" value="1"/>
</dbReference>
<accession>C4XM05</accession>
<gene>
    <name evidence="2" type="ordered locus">DMR_36420</name>
</gene>
<dbReference type="EMBL" id="AP010904">
    <property type="protein sequence ID" value="BAH77133.1"/>
    <property type="molecule type" value="Genomic_DNA"/>
</dbReference>
<sequence length="75" mass="8625">MIFAIHQSKGNPKVYLFTRERDDLSMVPEGILEQLGKIQFLRNSRDPAHETDIISLRHKEIVARIAADGYCVMKL</sequence>
<evidence type="ECO:0000259" key="1">
    <source>
        <dbReference type="PROSITE" id="PS51648"/>
    </source>
</evidence>
<dbReference type="STRING" id="573370.DMR_36420"/>